<evidence type="ECO:0000313" key="2">
    <source>
        <dbReference type="Proteomes" id="UP000236319"/>
    </source>
</evidence>
<gene>
    <name evidence="1" type="ORF">BOVATA_043430</name>
</gene>
<dbReference type="VEuPathDB" id="PiroplasmaDB:BOVATA_043430"/>
<comment type="caution">
    <text evidence="1">The sequence shown here is derived from an EMBL/GenBank/DDBJ whole genome shotgun (WGS) entry which is preliminary data.</text>
</comment>
<protein>
    <submittedName>
        <fullName evidence="1">Uncharacterized protein</fullName>
    </submittedName>
</protein>
<dbReference type="RefSeq" id="XP_028869093.1">
    <property type="nucleotide sequence ID" value="XM_029013260.1"/>
</dbReference>
<reference evidence="1 2" key="1">
    <citation type="journal article" date="2017" name="BMC Genomics">
        <title>Whole-genome assembly of Babesia ovata and comparative genomics between closely related pathogens.</title>
        <authorList>
            <person name="Yamagishi J."/>
            <person name="Asada M."/>
            <person name="Hakimi H."/>
            <person name="Tanaka T.Q."/>
            <person name="Sugimoto C."/>
            <person name="Kawazu S."/>
        </authorList>
    </citation>
    <scope>NUCLEOTIDE SEQUENCE [LARGE SCALE GENOMIC DNA]</scope>
    <source>
        <strain evidence="1 2">Miyake</strain>
    </source>
</reference>
<proteinExistence type="predicted"/>
<name>A0A2H6KIN2_9APIC</name>
<keyword evidence="2" id="KW-1185">Reference proteome</keyword>
<dbReference type="GeneID" id="39876620"/>
<sequence length="83" mass="9682">MCLVFAIKKPFQSVGQLFLHAFIAIEPLQKLETVLKRAKLNFIRRHLAYEGTKNDDTNEWALGYLYKNTSESVLLVNQETLRR</sequence>
<dbReference type="EMBL" id="BDSA01000007">
    <property type="protein sequence ID" value="GBE62850.1"/>
    <property type="molecule type" value="Genomic_DNA"/>
</dbReference>
<organism evidence="1 2">
    <name type="scientific">Babesia ovata</name>
    <dbReference type="NCBI Taxonomy" id="189622"/>
    <lineage>
        <taxon>Eukaryota</taxon>
        <taxon>Sar</taxon>
        <taxon>Alveolata</taxon>
        <taxon>Apicomplexa</taxon>
        <taxon>Aconoidasida</taxon>
        <taxon>Piroplasmida</taxon>
        <taxon>Babesiidae</taxon>
        <taxon>Babesia</taxon>
    </lineage>
</organism>
<dbReference type="Proteomes" id="UP000236319">
    <property type="component" value="Unassembled WGS sequence"/>
</dbReference>
<evidence type="ECO:0000313" key="1">
    <source>
        <dbReference type="EMBL" id="GBE62850.1"/>
    </source>
</evidence>
<dbReference type="AlphaFoldDB" id="A0A2H6KIN2"/>
<accession>A0A2H6KIN2</accession>